<name>A0ABW3F166_9ACTN</name>
<dbReference type="Proteomes" id="UP001596972">
    <property type="component" value="Unassembled WGS sequence"/>
</dbReference>
<dbReference type="EMBL" id="JBHTJA010000098">
    <property type="protein sequence ID" value="MFD0904756.1"/>
    <property type="molecule type" value="Genomic_DNA"/>
</dbReference>
<gene>
    <name evidence="2" type="ORF">ACFQ11_30535</name>
</gene>
<sequence>MDLRARLIGFATARPRAFVIASPGATRTRLLVEDGLRRRGGAVVASPAAATTLIVCGAPGSELASAVDVTWGDMPGPRALIRLDETVSGEEVATALDQAVSELADTVAQRTDAATRRAWSPKDDQDAEHEQEHDADHDGGPAVSPPHDEHDDHGEHAGHGGGHGGHEHHMGSPMGLPMAGRADDRDGLKLDVLHVPLGPALHDWPAGLVVHLTLQGDVVQAAEVGVADGGEGPPSFWDEPWLRAVAGERVPVGDGERRRAAAHLDSIGRLLAVAGWTSAAERARVLRDDAVAGASGDELAVRFAGWSRRVRRSWTLRWMLRDVGVIGRAMADRYGLSGPSARHLGDVLTRLRGWLDEAGAAIGRIGDGEPLDGTDGPRGPIERRPSAAMLDLLPVLLEGAEFSAARLIVASLDPDLAQLAVPAEVAGG</sequence>
<protein>
    <submittedName>
        <fullName evidence="2">Uncharacterized protein</fullName>
    </submittedName>
</protein>
<feature type="compositionally biased region" description="Basic and acidic residues" evidence="1">
    <location>
        <begin position="120"/>
        <end position="139"/>
    </location>
</feature>
<evidence type="ECO:0000313" key="2">
    <source>
        <dbReference type="EMBL" id="MFD0904756.1"/>
    </source>
</evidence>
<comment type="caution">
    <text evidence="2">The sequence shown here is derived from an EMBL/GenBank/DDBJ whole genome shotgun (WGS) entry which is preliminary data.</text>
</comment>
<feature type="region of interest" description="Disordered" evidence="1">
    <location>
        <begin position="112"/>
        <end position="182"/>
    </location>
</feature>
<evidence type="ECO:0000313" key="3">
    <source>
        <dbReference type="Proteomes" id="UP001596972"/>
    </source>
</evidence>
<feature type="compositionally biased region" description="Basic and acidic residues" evidence="1">
    <location>
        <begin position="146"/>
        <end position="170"/>
    </location>
</feature>
<evidence type="ECO:0000256" key="1">
    <source>
        <dbReference type="SAM" id="MobiDB-lite"/>
    </source>
</evidence>
<organism evidence="2 3">
    <name type="scientific">Actinomadura sediminis</name>
    <dbReference type="NCBI Taxonomy" id="1038904"/>
    <lineage>
        <taxon>Bacteria</taxon>
        <taxon>Bacillati</taxon>
        <taxon>Actinomycetota</taxon>
        <taxon>Actinomycetes</taxon>
        <taxon>Streptosporangiales</taxon>
        <taxon>Thermomonosporaceae</taxon>
        <taxon>Actinomadura</taxon>
    </lineage>
</organism>
<reference evidence="3" key="1">
    <citation type="journal article" date="2019" name="Int. J. Syst. Evol. Microbiol.">
        <title>The Global Catalogue of Microorganisms (GCM) 10K type strain sequencing project: providing services to taxonomists for standard genome sequencing and annotation.</title>
        <authorList>
            <consortium name="The Broad Institute Genomics Platform"/>
            <consortium name="The Broad Institute Genome Sequencing Center for Infectious Disease"/>
            <person name="Wu L."/>
            <person name="Ma J."/>
        </authorList>
    </citation>
    <scope>NUCLEOTIDE SEQUENCE [LARGE SCALE GENOMIC DNA]</scope>
    <source>
        <strain evidence="3">JCM 31202</strain>
    </source>
</reference>
<dbReference type="RefSeq" id="WP_378304950.1">
    <property type="nucleotide sequence ID" value="NZ_JBHTJA010000098.1"/>
</dbReference>
<accession>A0ABW3F166</accession>
<proteinExistence type="predicted"/>
<keyword evidence="3" id="KW-1185">Reference proteome</keyword>